<dbReference type="Gene3D" id="1.10.10.1150">
    <property type="entry name" value="Coenzyme PQQ synthesis protein D (PqqD)"/>
    <property type="match status" value="1"/>
</dbReference>
<sequence>MMPFADEVVRSGFVPIPGASVVAAYLDDEAVLYDTSSRHSALLNRTSMVIWSGCDGRATVSEICARVARLFSLPSTAVEADVEAAIRRFGESGFLHGVDPAPEMVPPDS</sequence>
<dbReference type="Pfam" id="PF05402">
    <property type="entry name" value="PqqD"/>
    <property type="match status" value="1"/>
</dbReference>
<organism evidence="1">
    <name type="scientific">freshwater metagenome</name>
    <dbReference type="NCBI Taxonomy" id="449393"/>
    <lineage>
        <taxon>unclassified sequences</taxon>
        <taxon>metagenomes</taxon>
        <taxon>ecological metagenomes</taxon>
    </lineage>
</organism>
<name>A0A6J7D219_9ZZZZ</name>
<reference evidence="1" key="1">
    <citation type="submission" date="2020-05" db="EMBL/GenBank/DDBJ databases">
        <authorList>
            <person name="Chiriac C."/>
            <person name="Salcher M."/>
            <person name="Ghai R."/>
            <person name="Kavagutti S V."/>
        </authorList>
    </citation>
    <scope>NUCLEOTIDE SEQUENCE</scope>
</reference>
<evidence type="ECO:0000313" key="1">
    <source>
        <dbReference type="EMBL" id="CAB4862469.1"/>
    </source>
</evidence>
<dbReference type="InterPro" id="IPR008792">
    <property type="entry name" value="PQQD"/>
</dbReference>
<protein>
    <submittedName>
        <fullName evidence="1">Unannotated protein</fullName>
    </submittedName>
</protein>
<dbReference type="AlphaFoldDB" id="A0A6J7D219"/>
<proteinExistence type="predicted"/>
<accession>A0A6J7D219</accession>
<dbReference type="EMBL" id="CAFBLP010000005">
    <property type="protein sequence ID" value="CAB4862469.1"/>
    <property type="molecule type" value="Genomic_DNA"/>
</dbReference>
<dbReference type="InterPro" id="IPR041881">
    <property type="entry name" value="PqqD_sf"/>
</dbReference>
<gene>
    <name evidence="1" type="ORF">UFOPK3376_00345</name>
</gene>